<protein>
    <submittedName>
        <fullName evidence="4">8-oxo-dGTP diphosphatase</fullName>
    </submittedName>
</protein>
<dbReference type="OrthoDB" id="9800186at2"/>
<keyword evidence="2" id="KW-0378">Hydrolase</keyword>
<dbReference type="PANTHER" id="PTHR43046">
    <property type="entry name" value="GDP-MANNOSE MANNOSYL HYDROLASE"/>
    <property type="match status" value="1"/>
</dbReference>
<dbReference type="InterPro" id="IPR000086">
    <property type="entry name" value="NUDIX_hydrolase_dom"/>
</dbReference>
<dbReference type="PROSITE" id="PS51462">
    <property type="entry name" value="NUDIX"/>
    <property type="match status" value="1"/>
</dbReference>
<dbReference type="SUPFAM" id="SSF55811">
    <property type="entry name" value="Nudix"/>
    <property type="match status" value="1"/>
</dbReference>
<dbReference type="PANTHER" id="PTHR43046:SF2">
    <property type="entry name" value="8-OXO-DGTP DIPHOSPHATASE-RELATED"/>
    <property type="match status" value="1"/>
</dbReference>
<dbReference type="CDD" id="cd18886">
    <property type="entry name" value="NUDIX_MutT_Nudt1"/>
    <property type="match status" value="1"/>
</dbReference>
<dbReference type="AlphaFoldDB" id="A0A4R3KF30"/>
<dbReference type="Proteomes" id="UP000295788">
    <property type="component" value="Unassembled WGS sequence"/>
</dbReference>
<reference evidence="4 5" key="1">
    <citation type="submission" date="2019-03" db="EMBL/GenBank/DDBJ databases">
        <title>Genomic Encyclopedia of Type Strains, Phase IV (KMG-IV): sequencing the most valuable type-strain genomes for metagenomic binning, comparative biology and taxonomic classification.</title>
        <authorList>
            <person name="Goeker M."/>
        </authorList>
    </citation>
    <scope>NUCLEOTIDE SEQUENCE [LARGE SCALE GENOMIC DNA]</scope>
    <source>
        <strain evidence="4 5">DSM 23802</strain>
    </source>
</reference>
<sequence length="160" mass="18779">MKRVTNCILQNGNQILMLQKPRRGWWVVPGGKVEPKESLQESVKREFYEETNLVLEDPQLRGIFSIIIEDNGVFVEEWMLFTYYASKFRGALKKDCEEGILEWKNINQILSLPKAKGDNIYFEHIFSSDQLITGKFIYTPDYDLISYHIDPLYQHKVVTV</sequence>
<evidence type="ECO:0000256" key="2">
    <source>
        <dbReference type="ARBA" id="ARBA00022801"/>
    </source>
</evidence>
<evidence type="ECO:0000256" key="1">
    <source>
        <dbReference type="ARBA" id="ARBA00001946"/>
    </source>
</evidence>
<evidence type="ECO:0000313" key="5">
    <source>
        <dbReference type="Proteomes" id="UP000295788"/>
    </source>
</evidence>
<dbReference type="EMBL" id="SMAB01000011">
    <property type="protein sequence ID" value="TCS81780.1"/>
    <property type="molecule type" value="Genomic_DNA"/>
</dbReference>
<comment type="caution">
    <text evidence="4">The sequence shown here is derived from an EMBL/GenBank/DDBJ whole genome shotgun (WGS) entry which is preliminary data.</text>
</comment>
<gene>
    <name evidence="4" type="ORF">EDD72_11117</name>
</gene>
<comment type="cofactor">
    <cofactor evidence="1">
        <name>Mg(2+)</name>
        <dbReference type="ChEBI" id="CHEBI:18420"/>
    </cofactor>
</comment>
<evidence type="ECO:0000313" key="4">
    <source>
        <dbReference type="EMBL" id="TCS81780.1"/>
    </source>
</evidence>
<organism evidence="4 5">
    <name type="scientific">Tepidibacillus fermentans</name>
    <dbReference type="NCBI Taxonomy" id="1281767"/>
    <lineage>
        <taxon>Bacteria</taxon>
        <taxon>Bacillati</taxon>
        <taxon>Bacillota</taxon>
        <taxon>Bacilli</taxon>
        <taxon>Bacillales</taxon>
        <taxon>Bacillaceae</taxon>
        <taxon>Tepidibacillus</taxon>
    </lineage>
</organism>
<dbReference type="Pfam" id="PF00293">
    <property type="entry name" value="NUDIX"/>
    <property type="match status" value="1"/>
</dbReference>
<proteinExistence type="predicted"/>
<name>A0A4R3KF30_9BACI</name>
<feature type="domain" description="Nudix hydrolase" evidence="3">
    <location>
        <begin position="1"/>
        <end position="126"/>
    </location>
</feature>
<dbReference type="InterPro" id="IPR015797">
    <property type="entry name" value="NUDIX_hydrolase-like_dom_sf"/>
</dbReference>
<dbReference type="GO" id="GO:0016787">
    <property type="term" value="F:hydrolase activity"/>
    <property type="evidence" value="ECO:0007669"/>
    <property type="project" value="UniProtKB-KW"/>
</dbReference>
<keyword evidence="5" id="KW-1185">Reference proteome</keyword>
<evidence type="ECO:0000259" key="3">
    <source>
        <dbReference type="PROSITE" id="PS51462"/>
    </source>
</evidence>
<dbReference type="Gene3D" id="3.90.79.10">
    <property type="entry name" value="Nucleoside Triphosphate Pyrophosphohydrolase"/>
    <property type="match status" value="1"/>
</dbReference>
<accession>A0A4R3KF30</accession>